<dbReference type="SUPFAM" id="SSF49879">
    <property type="entry name" value="SMAD/FHA domain"/>
    <property type="match status" value="1"/>
</dbReference>
<dbReference type="PROSITE" id="PS50006">
    <property type="entry name" value="FHA_DOMAIN"/>
    <property type="match status" value="1"/>
</dbReference>
<comment type="caution">
    <text evidence="4">The sequence shown here is derived from an EMBL/GenBank/DDBJ whole genome shotgun (WGS) entry which is preliminary data.</text>
</comment>
<accession>A0ABV9RLU0</accession>
<dbReference type="Gene3D" id="2.60.200.20">
    <property type="match status" value="1"/>
</dbReference>
<sequence length="157" mass="16671">MSDEAPGGGSWVVTIWADRDYHDLVRARETADSTAPLADDFPSGLAPREVVLRADEVRIGRAGDPAGGHPGSHPGSHPGDLPEIDLSGPPRDPGVSHLHAVLLALPRDRWVVIDAGSTNGTTLNYAEEALTPDTPVPLQSGDRIHVGAWTTLTVERR</sequence>
<evidence type="ECO:0000256" key="2">
    <source>
        <dbReference type="SAM" id="MobiDB-lite"/>
    </source>
</evidence>
<dbReference type="Proteomes" id="UP001595909">
    <property type="component" value="Unassembled WGS sequence"/>
</dbReference>
<dbReference type="InterPro" id="IPR000253">
    <property type="entry name" value="FHA_dom"/>
</dbReference>
<dbReference type="InterPro" id="IPR008984">
    <property type="entry name" value="SMAD_FHA_dom_sf"/>
</dbReference>
<dbReference type="PANTHER" id="PTHR23308">
    <property type="entry name" value="NUCLEAR INHIBITOR OF PROTEIN PHOSPHATASE-1"/>
    <property type="match status" value="1"/>
</dbReference>
<reference evidence="5" key="1">
    <citation type="journal article" date="2019" name="Int. J. Syst. Evol. Microbiol.">
        <title>The Global Catalogue of Microorganisms (GCM) 10K type strain sequencing project: providing services to taxonomists for standard genome sequencing and annotation.</title>
        <authorList>
            <consortium name="The Broad Institute Genomics Platform"/>
            <consortium name="The Broad Institute Genome Sequencing Center for Infectious Disease"/>
            <person name="Wu L."/>
            <person name="Ma J."/>
        </authorList>
    </citation>
    <scope>NUCLEOTIDE SEQUENCE [LARGE SCALE GENOMIC DNA]</scope>
    <source>
        <strain evidence="5">CCUG 50347</strain>
    </source>
</reference>
<evidence type="ECO:0000313" key="4">
    <source>
        <dbReference type="EMBL" id="MFC4833172.1"/>
    </source>
</evidence>
<dbReference type="InterPro" id="IPR050923">
    <property type="entry name" value="Cell_Proc_Reg/RNA_Proc"/>
</dbReference>
<feature type="region of interest" description="Disordered" evidence="2">
    <location>
        <begin position="56"/>
        <end position="93"/>
    </location>
</feature>
<feature type="domain" description="FHA" evidence="3">
    <location>
        <begin position="57"/>
        <end position="128"/>
    </location>
</feature>
<evidence type="ECO:0000256" key="1">
    <source>
        <dbReference type="ARBA" id="ARBA00022553"/>
    </source>
</evidence>
<keyword evidence="5" id="KW-1185">Reference proteome</keyword>
<dbReference type="RefSeq" id="WP_274187286.1">
    <property type="nucleotide sequence ID" value="NZ_BAABHN010000023.1"/>
</dbReference>
<name>A0ABV9RLU0_9PSEU</name>
<evidence type="ECO:0000313" key="5">
    <source>
        <dbReference type="Proteomes" id="UP001595909"/>
    </source>
</evidence>
<gene>
    <name evidence="4" type="ORF">ACFPEL_12225</name>
</gene>
<proteinExistence type="predicted"/>
<protein>
    <submittedName>
        <fullName evidence="4">FHA domain-containing protein</fullName>
    </submittedName>
</protein>
<dbReference type="EMBL" id="JBHSIM010000023">
    <property type="protein sequence ID" value="MFC4833172.1"/>
    <property type="molecule type" value="Genomic_DNA"/>
</dbReference>
<keyword evidence="1" id="KW-0597">Phosphoprotein</keyword>
<dbReference type="CDD" id="cd00060">
    <property type="entry name" value="FHA"/>
    <property type="match status" value="1"/>
</dbReference>
<organism evidence="4 5">
    <name type="scientific">Actinomycetospora chibensis</name>
    <dbReference type="NCBI Taxonomy" id="663606"/>
    <lineage>
        <taxon>Bacteria</taxon>
        <taxon>Bacillati</taxon>
        <taxon>Actinomycetota</taxon>
        <taxon>Actinomycetes</taxon>
        <taxon>Pseudonocardiales</taxon>
        <taxon>Pseudonocardiaceae</taxon>
        <taxon>Actinomycetospora</taxon>
    </lineage>
</organism>
<dbReference type="Pfam" id="PF00498">
    <property type="entry name" value="FHA"/>
    <property type="match status" value="1"/>
</dbReference>
<evidence type="ECO:0000259" key="3">
    <source>
        <dbReference type="PROSITE" id="PS50006"/>
    </source>
</evidence>